<organism evidence="5 6">
    <name type="scientific">Carpinus fangiana</name>
    <dbReference type="NCBI Taxonomy" id="176857"/>
    <lineage>
        <taxon>Eukaryota</taxon>
        <taxon>Viridiplantae</taxon>
        <taxon>Streptophyta</taxon>
        <taxon>Embryophyta</taxon>
        <taxon>Tracheophyta</taxon>
        <taxon>Spermatophyta</taxon>
        <taxon>Magnoliopsida</taxon>
        <taxon>eudicotyledons</taxon>
        <taxon>Gunneridae</taxon>
        <taxon>Pentapetalae</taxon>
        <taxon>rosids</taxon>
        <taxon>fabids</taxon>
        <taxon>Fagales</taxon>
        <taxon>Betulaceae</taxon>
        <taxon>Carpinus</taxon>
    </lineage>
</organism>
<reference evidence="5 6" key="1">
    <citation type="submission" date="2019-06" db="EMBL/GenBank/DDBJ databases">
        <title>A chromosomal-level reference genome of Carpinus fangiana (Coryloideae, Betulaceae).</title>
        <authorList>
            <person name="Yang X."/>
            <person name="Wang Z."/>
            <person name="Zhang L."/>
            <person name="Hao G."/>
            <person name="Liu J."/>
            <person name="Yang Y."/>
        </authorList>
    </citation>
    <scope>NUCLEOTIDE SEQUENCE [LARGE SCALE GENOMIC DNA]</scope>
    <source>
        <strain evidence="5">Cfa_2016G</strain>
        <tissue evidence="5">Leaf</tissue>
    </source>
</reference>
<dbReference type="Gene3D" id="2.40.50.770">
    <property type="entry name" value="RecQ-mediated genome instability protein Rmi1, C-terminal domain"/>
    <property type="match status" value="1"/>
</dbReference>
<sequence>MVHPAHSQIRSHLASKHLVATEAWLTAVLTTQRPTTPLPALKSTILFRLLASDFTKSLSVTSTSCFPPDVLDTSRQERLIHGPIPVQILDIDDIGHSKWSQIETIEAVERGETTKGREVIRTVVEEDSTDATTLSSGPFKLLLQDAKGTRVYAIEISPLPGVGLGTSIGAKLILKDVKVSRGVILMDSGTVLSLAGKIATWDKQWRADRKERLLRTVDSER</sequence>
<evidence type="ECO:0000259" key="4">
    <source>
        <dbReference type="Pfam" id="PF21000"/>
    </source>
</evidence>
<dbReference type="GO" id="GO:0016604">
    <property type="term" value="C:nuclear body"/>
    <property type="evidence" value="ECO:0007669"/>
    <property type="project" value="TreeGrafter"/>
</dbReference>
<dbReference type="OrthoDB" id="341511at2759"/>
<dbReference type="InterPro" id="IPR013894">
    <property type="entry name" value="RMI1_OB"/>
</dbReference>
<gene>
    <name evidence="5" type="ORF">FH972_026206</name>
</gene>
<evidence type="ECO:0000256" key="2">
    <source>
        <dbReference type="ARBA" id="ARBA00018987"/>
    </source>
</evidence>
<comment type="caution">
    <text evidence="5">The sequence shown here is derived from an EMBL/GenBank/DDBJ whole genome shotgun (WGS) entry which is preliminary data.</text>
</comment>
<name>A0A5N6L3A4_9ROSI</name>
<evidence type="ECO:0000256" key="1">
    <source>
        <dbReference type="ARBA" id="ARBA00006395"/>
    </source>
</evidence>
<keyword evidence="6" id="KW-1185">Reference proteome</keyword>
<proteinExistence type="inferred from homology"/>
<dbReference type="AlphaFoldDB" id="A0A5N6L3A4"/>
<dbReference type="Pfam" id="PF08585">
    <property type="entry name" value="RMI1_N_C"/>
    <property type="match status" value="1"/>
</dbReference>
<evidence type="ECO:0000313" key="6">
    <source>
        <dbReference type="Proteomes" id="UP000327013"/>
    </source>
</evidence>
<dbReference type="InterPro" id="IPR049363">
    <property type="entry name" value="RMI1_N"/>
</dbReference>
<protein>
    <recommendedName>
        <fullName evidence="2">RecQ-mediated genome instability protein 1</fullName>
    </recommendedName>
</protein>
<evidence type="ECO:0000259" key="3">
    <source>
        <dbReference type="Pfam" id="PF08585"/>
    </source>
</evidence>
<dbReference type="SMART" id="SM01161">
    <property type="entry name" value="DUF1767"/>
    <property type="match status" value="1"/>
</dbReference>
<dbReference type="GO" id="GO:0031422">
    <property type="term" value="C:RecQ family helicase-topoisomerase III complex"/>
    <property type="evidence" value="ECO:0007669"/>
    <property type="project" value="TreeGrafter"/>
</dbReference>
<feature type="domain" description="RMI1 N-terminal" evidence="4">
    <location>
        <begin position="13"/>
        <end position="57"/>
    </location>
</feature>
<dbReference type="InterPro" id="IPR042470">
    <property type="entry name" value="RMI1_N_C_sf"/>
</dbReference>
<feature type="domain" description="RecQ mediated genome instability protein 1 OB-fold" evidence="3">
    <location>
        <begin position="67"/>
        <end position="208"/>
    </location>
</feature>
<dbReference type="EMBL" id="VIBQ01000082">
    <property type="protein sequence ID" value="KAB8659317.1"/>
    <property type="molecule type" value="Genomic_DNA"/>
</dbReference>
<dbReference type="Pfam" id="PF21000">
    <property type="entry name" value="RMI1_N_N"/>
    <property type="match status" value="1"/>
</dbReference>
<comment type="similarity">
    <text evidence="1">Belongs to the RMI1 family.</text>
</comment>
<dbReference type="GO" id="GO:0000724">
    <property type="term" value="P:double-strand break repair via homologous recombination"/>
    <property type="evidence" value="ECO:0007669"/>
    <property type="project" value="TreeGrafter"/>
</dbReference>
<accession>A0A5N6L3A4</accession>
<dbReference type="PANTHER" id="PTHR14790">
    <property type="entry name" value="RECQ-MEDIATED GENOME INSTABILITY PROTEIN 1 RMI1"/>
    <property type="match status" value="1"/>
</dbReference>
<dbReference type="GO" id="GO:0000712">
    <property type="term" value="P:resolution of meiotic recombination intermediates"/>
    <property type="evidence" value="ECO:0007669"/>
    <property type="project" value="TreeGrafter"/>
</dbReference>
<dbReference type="PANTHER" id="PTHR14790:SF15">
    <property type="entry name" value="RECQ-MEDIATED GENOME INSTABILITY PROTEIN 1"/>
    <property type="match status" value="1"/>
</dbReference>
<dbReference type="Proteomes" id="UP000327013">
    <property type="component" value="Unassembled WGS sequence"/>
</dbReference>
<evidence type="ECO:0000313" key="5">
    <source>
        <dbReference type="EMBL" id="KAB8659317.1"/>
    </source>
</evidence>